<dbReference type="GO" id="GO:0005198">
    <property type="term" value="F:structural molecule activity"/>
    <property type="evidence" value="ECO:0007669"/>
    <property type="project" value="InterPro"/>
</dbReference>
<reference evidence="2" key="1">
    <citation type="journal article" date="2013" name="Virology">
        <title>Metagenomic study of the viruses of African straw-coloured fruit bats: Detection of a chiropteran poxvirus and isolation of a novel adenovirus.</title>
        <authorList>
            <person name="Baker K.S."/>
            <person name="Leggett R.M."/>
            <person name="Bexfield N.H."/>
            <person name="Alston M."/>
            <person name="Daly G."/>
            <person name="Todd S."/>
            <person name="Tachedjian M."/>
            <person name="Holmes C.E."/>
            <person name="Crameri S."/>
            <person name="Wang L.F."/>
            <person name="Heeney J.L."/>
            <person name="Suu-Ire R."/>
            <person name="Kellam P."/>
            <person name="Cunningham A.A."/>
            <person name="Wood J.L."/>
            <person name="Caccamo M."/>
            <person name="Murcia P.R."/>
        </authorList>
    </citation>
    <scope>NUCLEOTIDE SEQUENCE</scope>
    <source>
        <strain evidence="2">Parvo_th_node7292_0_0_7345</strain>
    </source>
</reference>
<dbReference type="InterPro" id="IPR013607">
    <property type="entry name" value="Phospholipase_A2-like"/>
</dbReference>
<proteinExistence type="predicted"/>
<organism evidence="2">
    <name type="scientific">Eidolon helvum (bat) parvovirus</name>
    <dbReference type="NCBI Taxonomy" id="1131483"/>
    <lineage>
        <taxon>Viruses</taxon>
        <taxon>Monodnaviria</taxon>
        <taxon>Shotokuvirae</taxon>
        <taxon>Cossaviricota</taxon>
        <taxon>Quintoviricetes</taxon>
        <taxon>Piccovirales</taxon>
        <taxon>Parvoviridae</taxon>
        <taxon>Parvovirinae</taxon>
        <taxon>Tetraparvovirus</taxon>
        <taxon>Tetraparvovirus chiropteran1</taxon>
    </lineage>
</organism>
<evidence type="ECO:0000259" key="1">
    <source>
        <dbReference type="Pfam" id="PF08398"/>
    </source>
</evidence>
<accession>R4SDX9</accession>
<name>R4SDX9_9VIRU</name>
<protein>
    <submittedName>
        <fullName evidence="2">VP1</fullName>
    </submittedName>
</protein>
<feature type="non-terminal residue" evidence="2">
    <location>
        <position position="85"/>
    </location>
</feature>
<sequence>TLPGYNYLGPFNAEYNGEPRNPSDRAAKRHDAGYKMLLEQGHNPYTSYNNADEDSLPLWGDDYGGRIANAVFRTKRKLADAGYIT</sequence>
<dbReference type="EMBL" id="JX885609">
    <property type="protein sequence ID" value="AGL97806.2"/>
    <property type="molecule type" value="Genomic_DNA"/>
</dbReference>
<feature type="domain" description="Phospholipase A2-like" evidence="1">
    <location>
        <begin position="1"/>
        <end position="75"/>
    </location>
</feature>
<reference evidence="2" key="2">
    <citation type="submission" date="2016-03" db="EMBL/GenBank/DDBJ databases">
        <authorList>
            <person name="Ploux O."/>
        </authorList>
    </citation>
    <scope>NUCLEOTIDE SEQUENCE</scope>
    <source>
        <strain evidence="2">Parvo_th_node7292_0_0_7345</strain>
    </source>
</reference>
<evidence type="ECO:0000313" key="2">
    <source>
        <dbReference type="EMBL" id="AGL97806.2"/>
    </source>
</evidence>
<feature type="non-terminal residue" evidence="2">
    <location>
        <position position="1"/>
    </location>
</feature>
<dbReference type="Pfam" id="PF08398">
    <property type="entry name" value="Phospholip_A2_4"/>
    <property type="match status" value="1"/>
</dbReference>